<dbReference type="PROSITE" id="PS51036">
    <property type="entry name" value="ZF_A20"/>
    <property type="match status" value="1"/>
</dbReference>
<dbReference type="SUPFAM" id="SSF57716">
    <property type="entry name" value="Glucocorticoid receptor-like (DNA-binding domain)"/>
    <property type="match status" value="1"/>
</dbReference>
<reference evidence="9" key="2">
    <citation type="submission" date="2021-12" db="EMBL/GenBank/DDBJ databases">
        <title>Resequencing data analysis of finger millet.</title>
        <authorList>
            <person name="Hatakeyama M."/>
            <person name="Aluri S."/>
            <person name="Balachadran M.T."/>
            <person name="Sivarajan S.R."/>
            <person name="Poveda L."/>
            <person name="Shimizu-Inatsugi R."/>
            <person name="Schlapbach R."/>
            <person name="Sreeman S.M."/>
            <person name="Shimizu K.K."/>
        </authorList>
    </citation>
    <scope>NUCLEOTIDE SEQUENCE</scope>
</reference>
<dbReference type="Gene3D" id="4.10.1110.10">
    <property type="entry name" value="AN1-like Zinc finger"/>
    <property type="match status" value="1"/>
</dbReference>
<dbReference type="SMART" id="SM00259">
    <property type="entry name" value="ZnF_A20"/>
    <property type="match status" value="1"/>
</dbReference>
<dbReference type="PANTHER" id="PTHR10634">
    <property type="entry name" value="AN1-TYPE ZINC FINGER PROTEIN"/>
    <property type="match status" value="1"/>
</dbReference>
<accession>A0AAV5FGD2</accession>
<dbReference type="PANTHER" id="PTHR10634:SF91">
    <property type="entry name" value="AN1-TYPE DOMAIN-CONTAINING PROTEIN"/>
    <property type="match status" value="1"/>
</dbReference>
<evidence type="ECO:0000259" key="8">
    <source>
        <dbReference type="PROSITE" id="PS51039"/>
    </source>
</evidence>
<name>A0AAV5FGD2_ELECO</name>
<dbReference type="InterPro" id="IPR035896">
    <property type="entry name" value="AN1-like_Znf"/>
</dbReference>
<keyword evidence="2" id="KW-0479">Metal-binding</keyword>
<evidence type="ECO:0000256" key="1">
    <source>
        <dbReference type="ARBA" id="ARBA00003732"/>
    </source>
</evidence>
<dbReference type="GO" id="GO:0003677">
    <property type="term" value="F:DNA binding"/>
    <property type="evidence" value="ECO:0007669"/>
    <property type="project" value="InterPro"/>
</dbReference>
<evidence type="ECO:0000313" key="10">
    <source>
        <dbReference type="Proteomes" id="UP001054889"/>
    </source>
</evidence>
<comment type="function">
    <text evidence="1">May be involved in environmental stress response.</text>
</comment>
<evidence type="ECO:0000259" key="7">
    <source>
        <dbReference type="PROSITE" id="PS51036"/>
    </source>
</evidence>
<feature type="domain" description="A20-type" evidence="7">
    <location>
        <begin position="15"/>
        <end position="49"/>
    </location>
</feature>
<dbReference type="EMBL" id="BQKI01000086">
    <property type="protein sequence ID" value="GJN34783.1"/>
    <property type="molecule type" value="Genomic_DNA"/>
</dbReference>
<evidence type="ECO:0000256" key="2">
    <source>
        <dbReference type="ARBA" id="ARBA00022723"/>
    </source>
</evidence>
<sequence>MSSFEQQPQGSGGAAVPPSPCAAGCGFFGSPATLGLCSVCYKKKQSLADDDGGGGALAEPAAASSSSTAAASASPSKAAAVATPASGGVLLTVPPIKKADDGVAEAAAFSKPADEAAPTRPSRCAACRKKVGLVTGFACRCGSTFCGAHRHAEDHACAFDFKAAGRAAIARDNPVVKSDKLPHKI</sequence>
<evidence type="ECO:0000313" key="9">
    <source>
        <dbReference type="EMBL" id="GJN34783.1"/>
    </source>
</evidence>
<protein>
    <submittedName>
        <fullName evidence="9">Uncharacterized protein</fullName>
    </submittedName>
</protein>
<organism evidence="9 10">
    <name type="scientific">Eleusine coracana subsp. coracana</name>
    <dbReference type="NCBI Taxonomy" id="191504"/>
    <lineage>
        <taxon>Eukaryota</taxon>
        <taxon>Viridiplantae</taxon>
        <taxon>Streptophyta</taxon>
        <taxon>Embryophyta</taxon>
        <taxon>Tracheophyta</taxon>
        <taxon>Spermatophyta</taxon>
        <taxon>Magnoliopsida</taxon>
        <taxon>Liliopsida</taxon>
        <taxon>Poales</taxon>
        <taxon>Poaceae</taxon>
        <taxon>PACMAD clade</taxon>
        <taxon>Chloridoideae</taxon>
        <taxon>Cynodonteae</taxon>
        <taxon>Eleusininae</taxon>
        <taxon>Eleusine</taxon>
    </lineage>
</organism>
<evidence type="ECO:0000256" key="5">
    <source>
        <dbReference type="ARBA" id="ARBA00023016"/>
    </source>
</evidence>
<dbReference type="PROSITE" id="PS51039">
    <property type="entry name" value="ZF_AN1"/>
    <property type="match status" value="1"/>
</dbReference>
<proteinExistence type="predicted"/>
<reference evidence="9" key="1">
    <citation type="journal article" date="2018" name="DNA Res.">
        <title>Multiple hybrid de novo genome assembly of finger millet, an orphan allotetraploid crop.</title>
        <authorList>
            <person name="Hatakeyama M."/>
            <person name="Aluri S."/>
            <person name="Balachadran M.T."/>
            <person name="Sivarajan S.R."/>
            <person name="Patrignani A."/>
            <person name="Gruter S."/>
            <person name="Poveda L."/>
            <person name="Shimizu-Inatsugi R."/>
            <person name="Baeten J."/>
            <person name="Francoijs K.J."/>
            <person name="Nataraja K.N."/>
            <person name="Reddy Y.A.N."/>
            <person name="Phadnis S."/>
            <person name="Ravikumar R.L."/>
            <person name="Schlapbach R."/>
            <person name="Sreeman S.M."/>
            <person name="Shimizu K.K."/>
        </authorList>
    </citation>
    <scope>NUCLEOTIDE SEQUENCE</scope>
</reference>
<dbReference type="Pfam" id="PF01428">
    <property type="entry name" value="zf-AN1"/>
    <property type="match status" value="1"/>
</dbReference>
<evidence type="ECO:0000256" key="6">
    <source>
        <dbReference type="PROSITE-ProRule" id="PRU00449"/>
    </source>
</evidence>
<dbReference type="SMART" id="SM00154">
    <property type="entry name" value="ZnF_AN1"/>
    <property type="match status" value="1"/>
</dbReference>
<dbReference type="SUPFAM" id="SSF118310">
    <property type="entry name" value="AN1-like Zinc finger"/>
    <property type="match status" value="1"/>
</dbReference>
<keyword evidence="5" id="KW-0346">Stress response</keyword>
<evidence type="ECO:0000256" key="4">
    <source>
        <dbReference type="ARBA" id="ARBA00022833"/>
    </source>
</evidence>
<dbReference type="InterPro" id="IPR002653">
    <property type="entry name" value="Znf_A20"/>
</dbReference>
<dbReference type="AlphaFoldDB" id="A0AAV5FGD2"/>
<dbReference type="InterPro" id="IPR000058">
    <property type="entry name" value="Znf_AN1"/>
</dbReference>
<dbReference type="Gene3D" id="1.20.5.4770">
    <property type="match status" value="1"/>
</dbReference>
<keyword evidence="4" id="KW-0862">Zinc</keyword>
<dbReference type="FunFam" id="4.10.1110.10:FF:000001">
    <property type="entry name" value="Zinc finger AN1-type containing 6"/>
    <property type="match status" value="1"/>
</dbReference>
<dbReference type="Proteomes" id="UP001054889">
    <property type="component" value="Unassembled WGS sequence"/>
</dbReference>
<keyword evidence="10" id="KW-1185">Reference proteome</keyword>
<gene>
    <name evidence="9" type="primary">gb23479</name>
    <name evidence="9" type="ORF">PR202_gb23479</name>
</gene>
<evidence type="ECO:0000256" key="3">
    <source>
        <dbReference type="ARBA" id="ARBA00022771"/>
    </source>
</evidence>
<dbReference type="InterPro" id="IPR050652">
    <property type="entry name" value="AN1_A20_ZnFinger"/>
</dbReference>
<dbReference type="Pfam" id="PF01754">
    <property type="entry name" value="zf-A20"/>
    <property type="match status" value="1"/>
</dbReference>
<dbReference type="GO" id="GO:0008270">
    <property type="term" value="F:zinc ion binding"/>
    <property type="evidence" value="ECO:0007669"/>
    <property type="project" value="UniProtKB-KW"/>
</dbReference>
<feature type="domain" description="AN1-type" evidence="8">
    <location>
        <begin position="118"/>
        <end position="165"/>
    </location>
</feature>
<comment type="caution">
    <text evidence="9">The sequence shown here is derived from an EMBL/GenBank/DDBJ whole genome shotgun (WGS) entry which is preliminary data.</text>
</comment>
<keyword evidence="3 6" id="KW-0863">Zinc-finger</keyword>